<feature type="compositionally biased region" description="Basic residues" evidence="1">
    <location>
        <begin position="34"/>
        <end position="43"/>
    </location>
</feature>
<accession>A0AAV6UID5</accession>
<evidence type="ECO:0000256" key="1">
    <source>
        <dbReference type="SAM" id="MobiDB-lite"/>
    </source>
</evidence>
<feature type="compositionally biased region" description="Basic and acidic residues" evidence="1">
    <location>
        <begin position="44"/>
        <end position="56"/>
    </location>
</feature>
<dbReference type="EMBL" id="JAFNEN010000391">
    <property type="protein sequence ID" value="KAG8184017.1"/>
    <property type="molecule type" value="Genomic_DNA"/>
</dbReference>
<proteinExistence type="predicted"/>
<gene>
    <name evidence="2" type="ORF">JTE90_024474</name>
</gene>
<sequence length="96" mass="11155">MEFDRYKARQKSAPTSDNDSKYYFSDAGDIGRQKVAKQLRRRKNSDENVAKEERKGRSVSSEQRLPKFKNYGEKDRKKFNEARVHQGAASRILVAT</sequence>
<organism evidence="2 3">
    <name type="scientific">Oedothorax gibbosus</name>
    <dbReference type="NCBI Taxonomy" id="931172"/>
    <lineage>
        <taxon>Eukaryota</taxon>
        <taxon>Metazoa</taxon>
        <taxon>Ecdysozoa</taxon>
        <taxon>Arthropoda</taxon>
        <taxon>Chelicerata</taxon>
        <taxon>Arachnida</taxon>
        <taxon>Araneae</taxon>
        <taxon>Araneomorphae</taxon>
        <taxon>Entelegynae</taxon>
        <taxon>Araneoidea</taxon>
        <taxon>Linyphiidae</taxon>
        <taxon>Erigoninae</taxon>
        <taxon>Oedothorax</taxon>
    </lineage>
</organism>
<feature type="region of interest" description="Disordered" evidence="1">
    <location>
        <begin position="1"/>
        <end position="76"/>
    </location>
</feature>
<name>A0AAV6UID5_9ARAC</name>
<reference evidence="2 3" key="1">
    <citation type="journal article" date="2022" name="Nat. Ecol. Evol.">
        <title>A masculinizing supergene underlies an exaggerated male reproductive morph in a spider.</title>
        <authorList>
            <person name="Hendrickx F."/>
            <person name="De Corte Z."/>
            <person name="Sonet G."/>
            <person name="Van Belleghem S.M."/>
            <person name="Kostlbacher S."/>
            <person name="Vangestel C."/>
        </authorList>
    </citation>
    <scope>NUCLEOTIDE SEQUENCE [LARGE SCALE GENOMIC DNA]</scope>
    <source>
        <strain evidence="2">W744_W776</strain>
    </source>
</reference>
<comment type="caution">
    <text evidence="2">The sequence shown here is derived from an EMBL/GenBank/DDBJ whole genome shotgun (WGS) entry which is preliminary data.</text>
</comment>
<dbReference type="Proteomes" id="UP000827092">
    <property type="component" value="Unassembled WGS sequence"/>
</dbReference>
<evidence type="ECO:0000313" key="3">
    <source>
        <dbReference type="Proteomes" id="UP000827092"/>
    </source>
</evidence>
<evidence type="ECO:0000313" key="2">
    <source>
        <dbReference type="EMBL" id="KAG8184017.1"/>
    </source>
</evidence>
<protein>
    <submittedName>
        <fullName evidence="2">Uncharacterized protein</fullName>
    </submittedName>
</protein>
<keyword evidence="3" id="KW-1185">Reference proteome</keyword>
<dbReference type="AlphaFoldDB" id="A0AAV6UID5"/>